<reference evidence="2 3" key="1">
    <citation type="journal article" date="2016" name="Nat. Commun.">
        <title>Ectomycorrhizal ecology is imprinted in the genome of the dominant symbiotic fungus Cenococcum geophilum.</title>
        <authorList>
            <consortium name="DOE Joint Genome Institute"/>
            <person name="Peter M."/>
            <person name="Kohler A."/>
            <person name="Ohm R.A."/>
            <person name="Kuo A."/>
            <person name="Krutzmann J."/>
            <person name="Morin E."/>
            <person name="Arend M."/>
            <person name="Barry K.W."/>
            <person name="Binder M."/>
            <person name="Choi C."/>
            <person name="Clum A."/>
            <person name="Copeland A."/>
            <person name="Grisel N."/>
            <person name="Haridas S."/>
            <person name="Kipfer T."/>
            <person name="LaButti K."/>
            <person name="Lindquist E."/>
            <person name="Lipzen A."/>
            <person name="Maire R."/>
            <person name="Meier B."/>
            <person name="Mihaltcheva S."/>
            <person name="Molinier V."/>
            <person name="Murat C."/>
            <person name="Poggeler S."/>
            <person name="Quandt C.A."/>
            <person name="Sperisen C."/>
            <person name="Tritt A."/>
            <person name="Tisserant E."/>
            <person name="Crous P.W."/>
            <person name="Henrissat B."/>
            <person name="Nehls U."/>
            <person name="Egli S."/>
            <person name="Spatafora J.W."/>
            <person name="Grigoriev I.V."/>
            <person name="Martin F.M."/>
        </authorList>
    </citation>
    <scope>NUCLEOTIDE SEQUENCE [LARGE SCALE GENOMIC DNA]</scope>
    <source>
        <strain evidence="2 3">CBS 207.34</strain>
    </source>
</reference>
<sequence>MTQLQECNIAHFACHGVLDPVYPSRSGLILQTARTSTQEPRQDILSVREVSQAHLSRAEIAYLSACSTAQNQAIRLSDEVLHIVSGFQVAGFRHVVGCLWPSDDKVCVE</sequence>
<evidence type="ECO:0000259" key="1">
    <source>
        <dbReference type="Pfam" id="PF12770"/>
    </source>
</evidence>
<organism evidence="2 3">
    <name type="scientific">Glonium stellatum</name>
    <dbReference type="NCBI Taxonomy" id="574774"/>
    <lineage>
        <taxon>Eukaryota</taxon>
        <taxon>Fungi</taxon>
        <taxon>Dikarya</taxon>
        <taxon>Ascomycota</taxon>
        <taxon>Pezizomycotina</taxon>
        <taxon>Dothideomycetes</taxon>
        <taxon>Pleosporomycetidae</taxon>
        <taxon>Gloniales</taxon>
        <taxon>Gloniaceae</taxon>
        <taxon>Glonium</taxon>
    </lineage>
</organism>
<accession>A0A8E2ENX9</accession>
<dbReference type="EMBL" id="KV750984">
    <property type="protein sequence ID" value="OCL02212.1"/>
    <property type="molecule type" value="Genomic_DNA"/>
</dbReference>
<dbReference type="AlphaFoldDB" id="A0A8E2ENX9"/>
<evidence type="ECO:0000313" key="2">
    <source>
        <dbReference type="EMBL" id="OCL02212.1"/>
    </source>
</evidence>
<name>A0A8E2ENX9_9PEZI</name>
<dbReference type="OrthoDB" id="9991317at2759"/>
<dbReference type="InterPro" id="IPR024983">
    <property type="entry name" value="CHAT_dom"/>
</dbReference>
<dbReference type="Pfam" id="PF12770">
    <property type="entry name" value="CHAT"/>
    <property type="match status" value="1"/>
</dbReference>
<dbReference type="Proteomes" id="UP000250140">
    <property type="component" value="Unassembled WGS sequence"/>
</dbReference>
<proteinExistence type="predicted"/>
<keyword evidence="3" id="KW-1185">Reference proteome</keyword>
<gene>
    <name evidence="2" type="ORF">AOQ84DRAFT_357500</name>
</gene>
<feature type="domain" description="CHAT" evidence="1">
    <location>
        <begin position="5"/>
        <end position="106"/>
    </location>
</feature>
<protein>
    <recommendedName>
        <fullName evidence="1">CHAT domain-containing protein</fullName>
    </recommendedName>
</protein>
<evidence type="ECO:0000313" key="3">
    <source>
        <dbReference type="Proteomes" id="UP000250140"/>
    </source>
</evidence>